<keyword evidence="3" id="KW-0812">Transmembrane</keyword>
<dbReference type="GO" id="GO:0005783">
    <property type="term" value="C:endoplasmic reticulum"/>
    <property type="evidence" value="ECO:0007669"/>
    <property type="project" value="UniProtKB-SubCell"/>
</dbReference>
<dbReference type="GO" id="GO:0005634">
    <property type="term" value="C:nucleus"/>
    <property type="evidence" value="ECO:0007669"/>
    <property type="project" value="TreeGrafter"/>
</dbReference>
<evidence type="ECO:0000256" key="2">
    <source>
        <dbReference type="ARBA" id="ARBA00004240"/>
    </source>
</evidence>
<comment type="subcellular location">
    <subcellularLocation>
        <location evidence="2">Endoplasmic reticulum</location>
    </subcellularLocation>
    <subcellularLocation>
        <location evidence="1">Membrane</location>
        <topology evidence="1">Multi-pass membrane protein</topology>
    </subcellularLocation>
</comment>
<dbReference type="SUPFAM" id="SSF81296">
    <property type="entry name" value="E set domains"/>
    <property type="match status" value="1"/>
</dbReference>
<feature type="region of interest" description="Disordered" evidence="8">
    <location>
        <begin position="234"/>
        <end position="286"/>
    </location>
</feature>
<dbReference type="GO" id="GO:0016787">
    <property type="term" value="F:hydrolase activity"/>
    <property type="evidence" value="ECO:0007669"/>
    <property type="project" value="UniProtKB-KW"/>
</dbReference>
<dbReference type="SUPFAM" id="SSF158702">
    <property type="entry name" value="Sec63 N-terminal domain-like"/>
    <property type="match status" value="1"/>
</dbReference>
<name>A0A061IH92_CRIGR</name>
<feature type="compositionally biased region" description="Basic residues" evidence="8">
    <location>
        <begin position="243"/>
        <end position="269"/>
    </location>
</feature>
<dbReference type="GO" id="GO:0043138">
    <property type="term" value="F:3'-5' DNA helicase activity"/>
    <property type="evidence" value="ECO:0007669"/>
    <property type="project" value="TreeGrafter"/>
</dbReference>
<evidence type="ECO:0000313" key="11">
    <source>
        <dbReference type="Proteomes" id="UP000030759"/>
    </source>
</evidence>
<keyword evidence="6" id="KW-0472">Membrane</keyword>
<keyword evidence="7" id="KW-0143">Chaperone</keyword>
<evidence type="ECO:0000256" key="3">
    <source>
        <dbReference type="ARBA" id="ARBA00022692"/>
    </source>
</evidence>
<evidence type="ECO:0000256" key="8">
    <source>
        <dbReference type="SAM" id="MobiDB-lite"/>
    </source>
</evidence>
<dbReference type="GO" id="GO:0016020">
    <property type="term" value="C:membrane"/>
    <property type="evidence" value="ECO:0007669"/>
    <property type="project" value="UniProtKB-SubCell"/>
</dbReference>
<dbReference type="Pfam" id="PF02889">
    <property type="entry name" value="Sec63"/>
    <property type="match status" value="1"/>
</dbReference>
<keyword evidence="10" id="KW-0378">Hydrolase</keyword>
<dbReference type="FunFam" id="2.60.40.150:FF:000113">
    <property type="entry name" value="activating signal cointegrator 1 complex subunit 3"/>
    <property type="match status" value="1"/>
</dbReference>
<dbReference type="InterPro" id="IPR035892">
    <property type="entry name" value="C2_domain_sf"/>
</dbReference>
<gene>
    <name evidence="10" type="ORF">H671_2g6724</name>
</gene>
<dbReference type="PANTHER" id="PTHR24075">
    <property type="entry name" value="SEC63 DOMAIN-CONTAINING"/>
    <property type="match status" value="1"/>
</dbReference>
<evidence type="ECO:0000313" key="10">
    <source>
        <dbReference type="EMBL" id="ERE83418.1"/>
    </source>
</evidence>
<proteinExistence type="predicted"/>
<dbReference type="SMART" id="SM00973">
    <property type="entry name" value="Sec63"/>
    <property type="match status" value="1"/>
</dbReference>
<dbReference type="Gene3D" id="2.60.40.150">
    <property type="entry name" value="C2 domain"/>
    <property type="match status" value="1"/>
</dbReference>
<dbReference type="Proteomes" id="UP000030759">
    <property type="component" value="Unassembled WGS sequence"/>
</dbReference>
<keyword evidence="5" id="KW-1133">Transmembrane helix</keyword>
<evidence type="ECO:0000259" key="9">
    <source>
        <dbReference type="SMART" id="SM00973"/>
    </source>
</evidence>
<dbReference type="GO" id="GO:0003723">
    <property type="term" value="F:RNA binding"/>
    <property type="evidence" value="ECO:0007669"/>
    <property type="project" value="TreeGrafter"/>
</dbReference>
<dbReference type="AlphaFoldDB" id="A0A061IH92"/>
<feature type="domain" description="SEC63" evidence="9">
    <location>
        <begin position="1"/>
        <end position="181"/>
    </location>
</feature>
<evidence type="ECO:0000256" key="4">
    <source>
        <dbReference type="ARBA" id="ARBA00022824"/>
    </source>
</evidence>
<organism evidence="10 11">
    <name type="scientific">Cricetulus griseus</name>
    <name type="common">Chinese hamster</name>
    <name type="synonym">Cricetulus barabensis griseus</name>
    <dbReference type="NCBI Taxonomy" id="10029"/>
    <lineage>
        <taxon>Eukaryota</taxon>
        <taxon>Metazoa</taxon>
        <taxon>Chordata</taxon>
        <taxon>Craniata</taxon>
        <taxon>Vertebrata</taxon>
        <taxon>Euteleostomi</taxon>
        <taxon>Mammalia</taxon>
        <taxon>Eutheria</taxon>
        <taxon>Euarchontoglires</taxon>
        <taxon>Glires</taxon>
        <taxon>Rodentia</taxon>
        <taxon>Myomorpha</taxon>
        <taxon>Muroidea</taxon>
        <taxon>Cricetidae</taxon>
        <taxon>Cricetinae</taxon>
        <taxon>Cricetulus</taxon>
    </lineage>
</organism>
<evidence type="ECO:0000256" key="6">
    <source>
        <dbReference type="ARBA" id="ARBA00023136"/>
    </source>
</evidence>
<protein>
    <submittedName>
        <fullName evidence="10">Activating signal cointegrator 1 complex subunit 3-like protein</fullName>
        <ecNumber evidence="10">3.6.4.12</ecNumber>
    </submittedName>
</protein>
<dbReference type="EMBL" id="KE668858">
    <property type="protein sequence ID" value="ERE83418.1"/>
    <property type="molecule type" value="Genomic_DNA"/>
</dbReference>
<accession>A0A061IH92</accession>
<keyword evidence="4" id="KW-0256">Endoplasmic reticulum</keyword>
<evidence type="ECO:0000256" key="7">
    <source>
        <dbReference type="ARBA" id="ARBA00023186"/>
    </source>
</evidence>
<dbReference type="InterPro" id="IPR014756">
    <property type="entry name" value="Ig_E-set"/>
</dbReference>
<reference evidence="11" key="1">
    <citation type="journal article" date="2013" name="Nat. Biotechnol.">
        <title>Chinese hamster genome sequenced from sorted chromosomes.</title>
        <authorList>
            <person name="Brinkrolf K."/>
            <person name="Rupp O."/>
            <person name="Laux H."/>
            <person name="Kollin F."/>
            <person name="Ernst W."/>
            <person name="Linke B."/>
            <person name="Kofler R."/>
            <person name="Romand S."/>
            <person name="Hesse F."/>
            <person name="Budach W.E."/>
            <person name="Galosy S."/>
            <person name="Muller D."/>
            <person name="Noll T."/>
            <person name="Wienberg J."/>
            <person name="Jostock T."/>
            <person name="Leonard M."/>
            <person name="Grillari J."/>
            <person name="Tauch A."/>
            <person name="Goesmann A."/>
            <person name="Helk B."/>
            <person name="Mott J.E."/>
            <person name="Puhler A."/>
            <person name="Borth N."/>
        </authorList>
    </citation>
    <scope>NUCLEOTIDE SEQUENCE [LARGE SCALE GENOMIC DNA]</scope>
    <source>
        <strain evidence="11">17A/GY</strain>
    </source>
</reference>
<evidence type="ECO:0000256" key="1">
    <source>
        <dbReference type="ARBA" id="ARBA00004141"/>
    </source>
</evidence>
<dbReference type="InterPro" id="IPR004179">
    <property type="entry name" value="Sec63-dom"/>
</dbReference>
<evidence type="ECO:0000256" key="5">
    <source>
        <dbReference type="ARBA" id="ARBA00022989"/>
    </source>
</evidence>
<sequence>MLDVAASQGWLVTAINITHLVQMVIQGRWLKDSSLLTIPNIEQHHLHLFRKWKPPIKGPHGRWRTSIECLPELIHACEGKDHVFSSMVENELQSAKAKQGKHENYAVTPRFPKLKDEGWFLILGEVDKRELIALKRVGFVRTHHDISLSFCTPETPGRYIFTLYLLSDCYLGLDQQYDIYLNVTKANISAQVNTKISASLNSYQKNFLQCVYMSAGGCGVPKMAQDTLELKINSSSVSPDERKKRKGKERKEKKRKEKKRKEKERKKKGTWPTKLQSFSVSEGPVY</sequence>
<dbReference type="EC" id="3.6.4.12" evidence="10"/>
<dbReference type="PANTHER" id="PTHR24075:SF6">
    <property type="entry name" value="ACTIVATING SIGNAL COINTEGRATOR 1 COMPLEX SUBUNIT 3"/>
    <property type="match status" value="1"/>
</dbReference>